<reference evidence="1" key="1">
    <citation type="submission" date="2023-05" db="EMBL/GenBank/DDBJ databases">
        <authorList>
            <consortium name="ELIXIR-Norway"/>
        </authorList>
    </citation>
    <scope>NUCLEOTIDE SEQUENCE</scope>
</reference>
<accession>A0AC59ZZG3</accession>
<name>A0AC59ZZG3_RANTA</name>
<sequence>MAAVTNSTNLVAKNSTDVLTHSSAGQKSENAISKCWQGCLLFQRLQERIWFFVFVFLLFPVSGGCPHSGCFFKASKDQSFSQPITLPPLSTFKGLSAELKFSWSAT</sequence>
<dbReference type="Proteomes" id="UP001162501">
    <property type="component" value="Chromosome 6"/>
</dbReference>
<proteinExistence type="predicted"/>
<evidence type="ECO:0000313" key="2">
    <source>
        <dbReference type="Proteomes" id="UP001162501"/>
    </source>
</evidence>
<dbReference type="EMBL" id="OX596090">
    <property type="protein sequence ID" value="CAN0536432.1"/>
    <property type="molecule type" value="Genomic_DNA"/>
</dbReference>
<protein>
    <submittedName>
        <fullName evidence="1">Uncharacterized protein</fullName>
    </submittedName>
</protein>
<gene>
    <name evidence="1" type="ORF">MRATA1EN22A_LOCUS24786</name>
</gene>
<evidence type="ECO:0000313" key="1">
    <source>
        <dbReference type="EMBL" id="CAN0536432.1"/>
    </source>
</evidence>
<organism evidence="1 2">
    <name type="scientific">Rangifer tarandus platyrhynchus</name>
    <name type="common">Svalbard reindeer</name>
    <dbReference type="NCBI Taxonomy" id="3082113"/>
    <lineage>
        <taxon>Eukaryota</taxon>
        <taxon>Metazoa</taxon>
        <taxon>Chordata</taxon>
        <taxon>Craniata</taxon>
        <taxon>Vertebrata</taxon>
        <taxon>Euteleostomi</taxon>
        <taxon>Mammalia</taxon>
        <taxon>Eutheria</taxon>
        <taxon>Laurasiatheria</taxon>
        <taxon>Artiodactyla</taxon>
        <taxon>Ruminantia</taxon>
        <taxon>Pecora</taxon>
        <taxon>Cervidae</taxon>
        <taxon>Odocoileinae</taxon>
        <taxon>Rangifer</taxon>
    </lineage>
</organism>
<reference evidence="1" key="2">
    <citation type="submission" date="2025-03" db="EMBL/GenBank/DDBJ databases">
        <authorList>
            <consortium name="ELIXIR-Norway"/>
            <consortium name="Elixir Norway"/>
        </authorList>
    </citation>
    <scope>NUCLEOTIDE SEQUENCE</scope>
</reference>